<dbReference type="Gene3D" id="1.10.443.10">
    <property type="entry name" value="Intergrase catalytic core"/>
    <property type="match status" value="1"/>
</dbReference>
<evidence type="ECO:0000256" key="1">
    <source>
        <dbReference type="ARBA" id="ARBA00023172"/>
    </source>
</evidence>
<keyword evidence="3" id="KW-1185">Reference proteome</keyword>
<dbReference type="AlphaFoldDB" id="A0A8H8TUX3"/>
<proteinExistence type="predicted"/>
<comment type="caution">
    <text evidence="2">The sequence shown here is derived from an EMBL/GenBank/DDBJ whole genome shotgun (WGS) entry which is preliminary data.</text>
</comment>
<reference evidence="2" key="1">
    <citation type="submission" date="2018-08" db="EMBL/GenBank/DDBJ databases">
        <authorList>
            <person name="Guldener U."/>
        </authorList>
    </citation>
    <scope>NUCLEOTIDE SEQUENCE</scope>
    <source>
        <strain evidence="2">UB2</strain>
    </source>
</reference>
<protein>
    <submittedName>
        <fullName evidence="2">Uncharacterized protein</fullName>
    </submittedName>
</protein>
<dbReference type="EMBL" id="ULHB01000191">
    <property type="protein sequence ID" value="SYW84933.1"/>
    <property type="molecule type" value="Genomic_DNA"/>
</dbReference>
<dbReference type="GO" id="GO:0015074">
    <property type="term" value="P:DNA integration"/>
    <property type="evidence" value="ECO:0007669"/>
    <property type="project" value="InterPro"/>
</dbReference>
<name>A0A8H8TUX3_9BASI</name>
<organism evidence="2 3">
    <name type="scientific">Ustilago bromivora</name>
    <dbReference type="NCBI Taxonomy" id="307758"/>
    <lineage>
        <taxon>Eukaryota</taxon>
        <taxon>Fungi</taxon>
        <taxon>Dikarya</taxon>
        <taxon>Basidiomycota</taxon>
        <taxon>Ustilaginomycotina</taxon>
        <taxon>Ustilaginomycetes</taxon>
        <taxon>Ustilaginales</taxon>
        <taxon>Ustilaginaceae</taxon>
        <taxon>Ustilago</taxon>
    </lineage>
</organism>
<dbReference type="PANTHER" id="PTHR34605">
    <property type="entry name" value="PHAGE_INTEGRASE DOMAIN-CONTAINING PROTEIN"/>
    <property type="match status" value="1"/>
</dbReference>
<sequence length="315" mass="32821">MRMSSTGFALDDLKIPSLNTSSTRSMGSVPHTTSPCTRQMFCRLVPNDRTLGPWSPLPSAWDSLQQWPLCSGTVLQPALTMVLMALSPPFTPSAPSALVPTYPAFQPLASSSSSGSAACQLSITPTTQPSMNLDISTLTMLSLASTSMVSAAAISSGPYMATNASMVYKVAITLAFACFLCSREVVWEHSSNPAFILQVASVALEPDHAVITILALKTDPFRLGVKVVAPLMGGSECPTSHLQPLLSRLASSPLFGLGPSRSALLSRSASVSTLRRVIAASGLSPSAYAGHSFCCGAATWAASLGADADTIQCFG</sequence>
<dbReference type="SUPFAM" id="SSF56349">
    <property type="entry name" value="DNA breaking-rejoining enzymes"/>
    <property type="match status" value="1"/>
</dbReference>
<dbReference type="Proteomes" id="UP000658997">
    <property type="component" value="Unassembled WGS sequence"/>
</dbReference>
<evidence type="ECO:0000313" key="3">
    <source>
        <dbReference type="Proteomes" id="UP000658997"/>
    </source>
</evidence>
<dbReference type="InterPro" id="IPR011010">
    <property type="entry name" value="DNA_brk_join_enz"/>
</dbReference>
<dbReference type="InterPro" id="IPR052925">
    <property type="entry name" value="Phage_Integrase-like_Recomb"/>
</dbReference>
<dbReference type="InterPro" id="IPR013762">
    <property type="entry name" value="Integrase-like_cat_sf"/>
</dbReference>
<keyword evidence="1" id="KW-0233">DNA recombination</keyword>
<gene>
    <name evidence="2" type="ORF">UBRO2_05639</name>
</gene>
<dbReference type="GO" id="GO:0003677">
    <property type="term" value="F:DNA binding"/>
    <property type="evidence" value="ECO:0007669"/>
    <property type="project" value="InterPro"/>
</dbReference>
<dbReference type="GO" id="GO:0006310">
    <property type="term" value="P:DNA recombination"/>
    <property type="evidence" value="ECO:0007669"/>
    <property type="project" value="UniProtKB-KW"/>
</dbReference>
<dbReference type="PANTHER" id="PTHR34605:SF3">
    <property type="entry name" value="P CELL-TYPE AGGLUTINATION PROTEIN MAP4-LIKE-RELATED"/>
    <property type="match status" value="1"/>
</dbReference>
<accession>A0A8H8TUX3</accession>
<evidence type="ECO:0000313" key="2">
    <source>
        <dbReference type="EMBL" id="SYW84933.1"/>
    </source>
</evidence>